<evidence type="ECO:0000313" key="2">
    <source>
        <dbReference type="Proteomes" id="UP000469159"/>
    </source>
</evidence>
<dbReference type="RefSeq" id="WP_160745123.1">
    <property type="nucleotide sequence ID" value="NZ_WTYK01000001.1"/>
</dbReference>
<dbReference type="OrthoDB" id="7389478at2"/>
<gene>
    <name evidence="1" type="ORF">GRI75_01290</name>
</gene>
<organism evidence="1 2">
    <name type="scientific">Croceibacterium soli</name>
    <dbReference type="NCBI Taxonomy" id="1739690"/>
    <lineage>
        <taxon>Bacteria</taxon>
        <taxon>Pseudomonadati</taxon>
        <taxon>Pseudomonadota</taxon>
        <taxon>Alphaproteobacteria</taxon>
        <taxon>Sphingomonadales</taxon>
        <taxon>Erythrobacteraceae</taxon>
        <taxon>Croceibacterium</taxon>
    </lineage>
</organism>
<dbReference type="Gene3D" id="2.60.120.260">
    <property type="entry name" value="Galactose-binding domain-like"/>
    <property type="match status" value="1"/>
</dbReference>
<proteinExistence type="predicted"/>
<comment type="caution">
    <text evidence="1">The sequence shown here is derived from an EMBL/GenBank/DDBJ whole genome shotgun (WGS) entry which is preliminary data.</text>
</comment>
<reference evidence="1 2" key="1">
    <citation type="submission" date="2019-12" db="EMBL/GenBank/DDBJ databases">
        <title>Genomic-based taxomic classification of the family Erythrobacteraceae.</title>
        <authorList>
            <person name="Xu L."/>
        </authorList>
    </citation>
    <scope>NUCLEOTIDE SEQUENCE [LARGE SCALE GENOMIC DNA]</scope>
    <source>
        <strain evidence="1 2">MCCC 1K02066</strain>
    </source>
</reference>
<dbReference type="AlphaFoldDB" id="A0A6I4URW5"/>
<dbReference type="Gene3D" id="1.25.40.10">
    <property type="entry name" value="Tetratricopeptide repeat domain"/>
    <property type="match status" value="1"/>
</dbReference>
<evidence type="ECO:0000313" key="1">
    <source>
        <dbReference type="EMBL" id="MXP40277.1"/>
    </source>
</evidence>
<name>A0A6I4URW5_9SPHN</name>
<protein>
    <submittedName>
        <fullName evidence="1">Uncharacterized protein</fullName>
    </submittedName>
</protein>
<dbReference type="EMBL" id="WTYK01000001">
    <property type="protein sequence ID" value="MXP40277.1"/>
    <property type="molecule type" value="Genomic_DNA"/>
</dbReference>
<dbReference type="Proteomes" id="UP000469159">
    <property type="component" value="Unassembled WGS sequence"/>
</dbReference>
<dbReference type="InterPro" id="IPR011990">
    <property type="entry name" value="TPR-like_helical_dom_sf"/>
</dbReference>
<keyword evidence="2" id="KW-1185">Reference proteome</keyword>
<accession>A0A6I4URW5</accession>
<sequence length="396" mass="43075">MTGAFATAVAFAIVLQVSIAGEYRSTRPTLALAVAPGDAEARARLAATLARQTHAPEALEPAMALAHDALRRSPLIPAAVRALGLVYGADGSDEGQVSALTHMKLAERLSRRDQATQLWLAEHHLRRGNIPEVIRQFDIALRTSLRGQRDLFPLLAAAASDERIAEALVTRMRAKPHWAFPFARHLLRAPLPNELLVSLYQRTLDPKIPAEMELIQFLMQRFASAGEYRLVRQLHDDFDLGANSSREFVRNGSFEESTNIPPFGWDLAQEPELWAASERQPDGGKALGVFAAAGSAGEAARQLVELSPGSYSLSADFSSVPTASNQYVDLQVRCAEANGLKLVTLTPASGTDMRRVSDRFTVPQSCAFQWLVVNTVGPEAGATGSRYIDDVVIARE</sequence>